<dbReference type="Proteomes" id="UP000678499">
    <property type="component" value="Unassembled WGS sequence"/>
</dbReference>
<dbReference type="InterPro" id="IPR006355">
    <property type="entry name" value="LHPP/HDHD2"/>
</dbReference>
<evidence type="ECO:0000256" key="10">
    <source>
        <dbReference type="ARBA" id="ARBA00023242"/>
    </source>
</evidence>
<dbReference type="GO" id="GO:0005829">
    <property type="term" value="C:cytosol"/>
    <property type="evidence" value="ECO:0007669"/>
    <property type="project" value="TreeGrafter"/>
</dbReference>
<comment type="function">
    <text evidence="11">Phosphatase that hydrolyzes imidodiphosphate, 3-phosphohistidine and 6-phospholysine. Has broad substrate specificity and can also hydrolyze inorganic diphosphate, but with lower efficiency.</text>
</comment>
<dbReference type="Pfam" id="PF13242">
    <property type="entry name" value="Hydrolase_like"/>
    <property type="match status" value="1"/>
</dbReference>
<dbReference type="InterPro" id="IPR036412">
    <property type="entry name" value="HAD-like_sf"/>
</dbReference>
<name>A0A7R9GAA8_9CRUS</name>
<organism evidence="14">
    <name type="scientific">Notodromas monacha</name>
    <dbReference type="NCBI Taxonomy" id="399045"/>
    <lineage>
        <taxon>Eukaryota</taxon>
        <taxon>Metazoa</taxon>
        <taxon>Ecdysozoa</taxon>
        <taxon>Arthropoda</taxon>
        <taxon>Crustacea</taxon>
        <taxon>Oligostraca</taxon>
        <taxon>Ostracoda</taxon>
        <taxon>Podocopa</taxon>
        <taxon>Podocopida</taxon>
        <taxon>Cypridocopina</taxon>
        <taxon>Cypridoidea</taxon>
        <taxon>Cyprididae</taxon>
        <taxon>Notodromas</taxon>
    </lineage>
</organism>
<dbReference type="PANTHER" id="PTHR19288:SF44">
    <property type="entry name" value="PHOSPHOLYSINE PHOSPHOHISTIDINE INORGANIC PYROPHOSPHATE PHOSPHATASE"/>
    <property type="match status" value="1"/>
</dbReference>
<dbReference type="GO" id="GO:0046872">
    <property type="term" value="F:metal ion binding"/>
    <property type="evidence" value="ECO:0007669"/>
    <property type="project" value="UniProtKB-KW"/>
</dbReference>
<reference evidence="14" key="1">
    <citation type="submission" date="2020-11" db="EMBL/GenBank/DDBJ databases">
        <authorList>
            <person name="Tran Van P."/>
        </authorList>
    </citation>
    <scope>NUCLEOTIDE SEQUENCE</scope>
</reference>
<evidence type="ECO:0000256" key="7">
    <source>
        <dbReference type="ARBA" id="ARBA00022723"/>
    </source>
</evidence>
<comment type="catalytic activity">
    <reaction evidence="13">
        <text>diphosphate + H2O = 2 phosphate + H(+)</text>
        <dbReference type="Rhea" id="RHEA:24576"/>
        <dbReference type="ChEBI" id="CHEBI:15377"/>
        <dbReference type="ChEBI" id="CHEBI:15378"/>
        <dbReference type="ChEBI" id="CHEBI:33019"/>
        <dbReference type="ChEBI" id="CHEBI:43474"/>
        <dbReference type="EC" id="3.6.1.1"/>
    </reaction>
</comment>
<keyword evidence="10" id="KW-0539">Nucleus</keyword>
<sequence>MGDFPNALRSAWLPRNPKVRGFLLDITGVLYESGGEGGKVIPGSVEAIQRIRNSGVPVKFLSNETQTSRIGIVKKLRKHGFDLCVDDIITPCPAVVAALNERQLRPYLVVHPDALPEFDEISTNEPNCVVIADAAHHLSYENLNTAFRVLMNSEEKILFTLGKGKFYQEDGELTLDVGPFATGLEYACGVTAEVIGKPSESYFLEGAKRLGMRPEEVVMIGDDIESDVGGAMKLGMTGILVRTGKYRPTNENHQVKPDAVVDNLHAAIDQFLE</sequence>
<protein>
    <recommendedName>
        <fullName evidence="12">Phospholysine phosphohistidine inorganic pyrophosphate phosphatase</fullName>
        <ecNumber evidence="5">3.6.1.1</ecNumber>
    </recommendedName>
</protein>
<dbReference type="EMBL" id="OA882206">
    <property type="protein sequence ID" value="CAD7273756.1"/>
    <property type="molecule type" value="Genomic_DNA"/>
</dbReference>
<comment type="similarity">
    <text evidence="4">Belongs to the HAD-like hydrolase superfamily.</text>
</comment>
<dbReference type="Gene3D" id="3.40.50.1000">
    <property type="entry name" value="HAD superfamily/HAD-like"/>
    <property type="match status" value="2"/>
</dbReference>
<keyword evidence="9" id="KW-0460">Magnesium</keyword>
<comment type="subcellular location">
    <subcellularLocation>
        <location evidence="3">Cytoplasm</location>
    </subcellularLocation>
    <subcellularLocation>
        <location evidence="2">Nucleus</location>
    </subcellularLocation>
</comment>
<keyword evidence="6" id="KW-0963">Cytoplasm</keyword>
<dbReference type="Pfam" id="PF13344">
    <property type="entry name" value="Hydrolase_6"/>
    <property type="match status" value="1"/>
</dbReference>
<dbReference type="OrthoDB" id="426235at2759"/>
<proteinExistence type="inferred from homology"/>
<evidence type="ECO:0000256" key="11">
    <source>
        <dbReference type="ARBA" id="ARBA00037258"/>
    </source>
</evidence>
<accession>A0A7R9GAA8</accession>
<comment type="cofactor">
    <cofactor evidence="1">
        <name>Mg(2+)</name>
        <dbReference type="ChEBI" id="CHEBI:18420"/>
    </cofactor>
</comment>
<evidence type="ECO:0000256" key="2">
    <source>
        <dbReference type="ARBA" id="ARBA00004123"/>
    </source>
</evidence>
<evidence type="ECO:0000256" key="12">
    <source>
        <dbReference type="ARBA" id="ARBA00039357"/>
    </source>
</evidence>
<dbReference type="FunFam" id="3.40.50.1000:FF:000051">
    <property type="entry name" value="Phospholysine phosphohistidine inorganic pyrophosphate phosphatase"/>
    <property type="match status" value="1"/>
</dbReference>
<gene>
    <name evidence="14" type="ORF">NMOB1V02_LOCUS1627</name>
</gene>
<dbReference type="PANTHER" id="PTHR19288">
    <property type="entry name" value="4-NITROPHENYLPHOSPHATASE-RELATED"/>
    <property type="match status" value="1"/>
</dbReference>
<dbReference type="InterPro" id="IPR006357">
    <property type="entry name" value="HAD-SF_hydro_IIA"/>
</dbReference>
<evidence type="ECO:0000256" key="1">
    <source>
        <dbReference type="ARBA" id="ARBA00001946"/>
    </source>
</evidence>
<evidence type="ECO:0000256" key="13">
    <source>
        <dbReference type="ARBA" id="ARBA00047820"/>
    </source>
</evidence>
<evidence type="ECO:0000313" key="14">
    <source>
        <dbReference type="EMBL" id="CAD7273756.1"/>
    </source>
</evidence>
<evidence type="ECO:0000256" key="9">
    <source>
        <dbReference type="ARBA" id="ARBA00022842"/>
    </source>
</evidence>
<dbReference type="EMBL" id="CAJPEX010000169">
    <property type="protein sequence ID" value="CAG0913908.1"/>
    <property type="molecule type" value="Genomic_DNA"/>
</dbReference>
<evidence type="ECO:0000313" key="15">
    <source>
        <dbReference type="Proteomes" id="UP000678499"/>
    </source>
</evidence>
<keyword evidence="7" id="KW-0479">Metal-binding</keyword>
<keyword evidence="15" id="KW-1185">Reference proteome</keyword>
<evidence type="ECO:0000256" key="4">
    <source>
        <dbReference type="ARBA" id="ARBA00007958"/>
    </source>
</evidence>
<evidence type="ECO:0000256" key="6">
    <source>
        <dbReference type="ARBA" id="ARBA00022490"/>
    </source>
</evidence>
<keyword evidence="8" id="KW-0378">Hydrolase</keyword>
<dbReference type="EC" id="3.6.1.1" evidence="5"/>
<dbReference type="NCBIfam" id="TIGR01458">
    <property type="entry name" value="HAD-SF-IIA-hyp3"/>
    <property type="match status" value="1"/>
</dbReference>
<dbReference type="GO" id="GO:0004427">
    <property type="term" value="F:inorganic diphosphate phosphatase activity"/>
    <property type="evidence" value="ECO:0007669"/>
    <property type="project" value="UniProtKB-EC"/>
</dbReference>
<evidence type="ECO:0000256" key="8">
    <source>
        <dbReference type="ARBA" id="ARBA00022801"/>
    </source>
</evidence>
<dbReference type="AlphaFoldDB" id="A0A7R9GAA8"/>
<dbReference type="GO" id="GO:0016791">
    <property type="term" value="F:phosphatase activity"/>
    <property type="evidence" value="ECO:0007669"/>
    <property type="project" value="InterPro"/>
</dbReference>
<evidence type="ECO:0000256" key="3">
    <source>
        <dbReference type="ARBA" id="ARBA00004496"/>
    </source>
</evidence>
<dbReference type="GO" id="GO:0005634">
    <property type="term" value="C:nucleus"/>
    <property type="evidence" value="ECO:0007669"/>
    <property type="project" value="UniProtKB-SubCell"/>
</dbReference>
<dbReference type="NCBIfam" id="TIGR01460">
    <property type="entry name" value="HAD-SF-IIA"/>
    <property type="match status" value="1"/>
</dbReference>
<dbReference type="SUPFAM" id="SSF56784">
    <property type="entry name" value="HAD-like"/>
    <property type="match status" value="1"/>
</dbReference>
<dbReference type="InterPro" id="IPR023214">
    <property type="entry name" value="HAD_sf"/>
</dbReference>
<dbReference type="CDD" id="cd07509">
    <property type="entry name" value="HAD_PPase"/>
    <property type="match status" value="1"/>
</dbReference>
<evidence type="ECO:0000256" key="5">
    <source>
        <dbReference type="ARBA" id="ARBA00012146"/>
    </source>
</evidence>